<dbReference type="SUPFAM" id="SSF56784">
    <property type="entry name" value="HAD-like"/>
    <property type="match status" value="1"/>
</dbReference>
<gene>
    <name evidence="1" type="ORF">JY500_15855</name>
</gene>
<evidence type="ECO:0000313" key="2">
    <source>
        <dbReference type="Proteomes" id="UP000663570"/>
    </source>
</evidence>
<dbReference type="InterPro" id="IPR006439">
    <property type="entry name" value="HAD-SF_hydro_IA"/>
</dbReference>
<dbReference type="NCBIfam" id="TIGR01993">
    <property type="entry name" value="Pyr-5-nucltdase"/>
    <property type="match status" value="1"/>
</dbReference>
<dbReference type="SFLD" id="SFLDG01132">
    <property type="entry name" value="C1.5.3:_5'-Nucleotidase_Like"/>
    <property type="match status" value="1"/>
</dbReference>
<dbReference type="InterPro" id="IPR023214">
    <property type="entry name" value="HAD_sf"/>
</dbReference>
<dbReference type="PANTHER" id="PTHR12725:SF117">
    <property type="entry name" value="HALOACID DEHALOGENASE-LIKE HYDROLASE"/>
    <property type="match status" value="1"/>
</dbReference>
<dbReference type="PANTHER" id="PTHR12725">
    <property type="entry name" value="HALOACID DEHALOGENASE-LIKE HYDROLASE"/>
    <property type="match status" value="1"/>
</dbReference>
<dbReference type="RefSeq" id="WP_206253766.1">
    <property type="nucleotide sequence ID" value="NZ_CP071060.1"/>
</dbReference>
<reference evidence="1 2" key="1">
    <citation type="submission" date="2021-02" db="EMBL/GenBank/DDBJ databases">
        <title>Niveibacterium changnyeongensis HC41.</title>
        <authorList>
            <person name="Kang M."/>
        </authorList>
    </citation>
    <scope>NUCLEOTIDE SEQUENCE [LARGE SCALE GENOMIC DNA]</scope>
    <source>
        <strain evidence="1 2">HC41</strain>
    </source>
</reference>
<dbReference type="EMBL" id="CP071060">
    <property type="protein sequence ID" value="QSI75941.1"/>
    <property type="molecule type" value="Genomic_DNA"/>
</dbReference>
<dbReference type="SFLD" id="SFLDG01129">
    <property type="entry name" value="C1.5:_HAD__Beta-PGM__Phosphata"/>
    <property type="match status" value="1"/>
</dbReference>
<sequence length="220" mass="24962">MAATRHAPASRVWLFDLDNTLHDASPHIFPHINRSMTDYLMRHLQLDEAAADALRMDYWHRYGATLLGLMRNHGTDPAHFLRETHQFPQLGRMLVFNRALAGRLRQLPGRKVLFSNAPAAYAQAVLRGIGLERSFEAVFGIEQLGLQPKPQTRAFRRVLHTLRLPAHRCVLVEDTLPNLRAAKALGMGTVWINRGSVHPACVDVKLRNILDLRRAAHLVR</sequence>
<accession>A0ABX7M3C6</accession>
<dbReference type="SFLD" id="SFLDS00003">
    <property type="entry name" value="Haloacid_Dehalogenase"/>
    <property type="match status" value="1"/>
</dbReference>
<protein>
    <submittedName>
        <fullName evidence="1">Pyrimidine 5'-nucleotidase</fullName>
    </submittedName>
</protein>
<dbReference type="InterPro" id="IPR010237">
    <property type="entry name" value="Pyr-5-nucltdase"/>
</dbReference>
<dbReference type="Gene3D" id="3.40.50.1000">
    <property type="entry name" value="HAD superfamily/HAD-like"/>
    <property type="match status" value="1"/>
</dbReference>
<evidence type="ECO:0000313" key="1">
    <source>
        <dbReference type="EMBL" id="QSI75941.1"/>
    </source>
</evidence>
<organism evidence="1 2">
    <name type="scientific">Niveibacterium microcysteis</name>
    <dbReference type="NCBI Taxonomy" id="2811415"/>
    <lineage>
        <taxon>Bacteria</taxon>
        <taxon>Pseudomonadati</taxon>
        <taxon>Pseudomonadota</taxon>
        <taxon>Betaproteobacteria</taxon>
        <taxon>Rhodocyclales</taxon>
        <taxon>Rhodocyclaceae</taxon>
        <taxon>Niveibacterium</taxon>
    </lineage>
</organism>
<dbReference type="InterPro" id="IPR036412">
    <property type="entry name" value="HAD-like_sf"/>
</dbReference>
<dbReference type="Pfam" id="PF00702">
    <property type="entry name" value="Hydrolase"/>
    <property type="match status" value="1"/>
</dbReference>
<name>A0ABX7M3C6_9RHOO</name>
<dbReference type="Proteomes" id="UP000663570">
    <property type="component" value="Chromosome"/>
</dbReference>
<keyword evidence="2" id="KW-1185">Reference proteome</keyword>
<dbReference type="Gene3D" id="1.10.150.450">
    <property type="match status" value="1"/>
</dbReference>
<proteinExistence type="predicted"/>
<dbReference type="NCBIfam" id="TIGR01509">
    <property type="entry name" value="HAD-SF-IA-v3"/>
    <property type="match status" value="1"/>
</dbReference>